<evidence type="ECO:0000256" key="2">
    <source>
        <dbReference type="RuleBase" id="RU003749"/>
    </source>
</evidence>
<evidence type="ECO:0000313" key="5">
    <source>
        <dbReference type="Proteomes" id="UP000505377"/>
    </source>
</evidence>
<dbReference type="PROSITE" id="PS50801">
    <property type="entry name" value="STAS"/>
    <property type="match status" value="1"/>
</dbReference>
<dbReference type="SUPFAM" id="SSF52091">
    <property type="entry name" value="SpoIIaa-like"/>
    <property type="match status" value="1"/>
</dbReference>
<evidence type="ECO:0000256" key="1">
    <source>
        <dbReference type="ARBA" id="ARBA00009013"/>
    </source>
</evidence>
<dbReference type="InterPro" id="IPR036513">
    <property type="entry name" value="STAS_dom_sf"/>
</dbReference>
<comment type="similarity">
    <text evidence="1 2">Belongs to the anti-sigma-factor antagonist family.</text>
</comment>
<sequence>MHDPDTHSLRQDDPAPLRLDVDDRPDALVLVVGGEIDNTTVDSLREAMDRAVADLGDRHLVLDLAHVEFFGSAGIAVLVEALSGVWATAGAQQPFRIVVDDTRPVLRPIQVSGLESHLRLYSDLADALSGT</sequence>
<dbReference type="NCBIfam" id="TIGR00377">
    <property type="entry name" value="ant_ant_sig"/>
    <property type="match status" value="1"/>
</dbReference>
<dbReference type="InterPro" id="IPR002645">
    <property type="entry name" value="STAS_dom"/>
</dbReference>
<keyword evidence="5" id="KW-1185">Reference proteome</keyword>
<evidence type="ECO:0000313" key="4">
    <source>
        <dbReference type="EMBL" id="QJY47667.1"/>
    </source>
</evidence>
<dbReference type="CDD" id="cd07043">
    <property type="entry name" value="STAS_anti-anti-sigma_factors"/>
    <property type="match status" value="1"/>
</dbReference>
<protein>
    <recommendedName>
        <fullName evidence="2">Anti-sigma factor antagonist</fullName>
    </recommendedName>
</protein>
<dbReference type="KEGG" id="pbro:HOP40_19190"/>
<gene>
    <name evidence="4" type="ORF">HOP40_19190</name>
</gene>
<name>A0A6M6JL25_9PSEU</name>
<organism evidence="4 5">
    <name type="scientific">Pseudonocardia broussonetiae</name>
    <dbReference type="NCBI Taxonomy" id="2736640"/>
    <lineage>
        <taxon>Bacteria</taxon>
        <taxon>Bacillati</taxon>
        <taxon>Actinomycetota</taxon>
        <taxon>Actinomycetes</taxon>
        <taxon>Pseudonocardiales</taxon>
        <taxon>Pseudonocardiaceae</taxon>
        <taxon>Pseudonocardia</taxon>
    </lineage>
</organism>
<dbReference type="EMBL" id="CP053564">
    <property type="protein sequence ID" value="QJY47667.1"/>
    <property type="molecule type" value="Genomic_DNA"/>
</dbReference>
<reference evidence="4 5" key="1">
    <citation type="submission" date="2020-05" db="EMBL/GenBank/DDBJ databases">
        <authorList>
            <person name="Mo P."/>
        </authorList>
    </citation>
    <scope>NUCLEOTIDE SEQUENCE [LARGE SCALE GENOMIC DNA]</scope>
    <source>
        <strain evidence="4 5">Gen01</strain>
    </source>
</reference>
<evidence type="ECO:0000259" key="3">
    <source>
        <dbReference type="PROSITE" id="PS50801"/>
    </source>
</evidence>
<dbReference type="Pfam" id="PF01740">
    <property type="entry name" value="STAS"/>
    <property type="match status" value="1"/>
</dbReference>
<dbReference type="Gene3D" id="3.30.750.24">
    <property type="entry name" value="STAS domain"/>
    <property type="match status" value="1"/>
</dbReference>
<dbReference type="AlphaFoldDB" id="A0A6M6JL25"/>
<accession>A0A6M6JL25</accession>
<proteinExistence type="inferred from homology"/>
<dbReference type="GO" id="GO:0043856">
    <property type="term" value="F:anti-sigma factor antagonist activity"/>
    <property type="evidence" value="ECO:0007669"/>
    <property type="project" value="InterPro"/>
</dbReference>
<dbReference type="Proteomes" id="UP000505377">
    <property type="component" value="Chromosome"/>
</dbReference>
<dbReference type="InterPro" id="IPR003658">
    <property type="entry name" value="Anti-sigma_ant"/>
</dbReference>
<feature type="domain" description="STAS" evidence="3">
    <location>
        <begin position="17"/>
        <end position="131"/>
    </location>
</feature>
<dbReference type="RefSeq" id="WP_172160521.1">
    <property type="nucleotide sequence ID" value="NZ_CP053564.1"/>
</dbReference>